<keyword evidence="4" id="KW-0464">Manganese</keyword>
<organism evidence="6">
    <name type="scientific">uncultured Desulfobacterium sp</name>
    <dbReference type="NCBI Taxonomy" id="201089"/>
    <lineage>
        <taxon>Bacteria</taxon>
        <taxon>Pseudomonadati</taxon>
        <taxon>Thermodesulfobacteriota</taxon>
        <taxon>Desulfobacteria</taxon>
        <taxon>Desulfobacterales</taxon>
        <taxon>Desulfobacteriaceae</taxon>
        <taxon>Desulfobacterium</taxon>
        <taxon>environmental samples</taxon>
    </lineage>
</organism>
<sequence length="306" mass="33359">MNKRNNPIVIQNSTFKLNNSSFSGFLSSEIAPAPPESCLFHVIPVPYEKTVSYGTGTAAGPSAILNSSQQLELFDGESIPARYGIYTHAPVNCKGKAETALKRITDAVSNVLDLKKIPVLLGGEHTISVGAFRAVSAHFKDFGIVQFDAHADLRDTYHKTALSHACVMHRALDMDIPIYQIGIRSLSWEEHLLREERHIGHLDASAIGMAQVPDMILPDEFSKNIYITFDVDGLDPSIMPATGTPEPGGLNWHQAIAALASVLRGRHVIGLDVVELAPIPGMHAPDYTVARLIYNLFGMIGRQDRG</sequence>
<dbReference type="EMBL" id="OJIN01000101">
    <property type="protein sequence ID" value="SPD73558.1"/>
    <property type="molecule type" value="Genomic_DNA"/>
</dbReference>
<dbReference type="GO" id="GO:0046872">
    <property type="term" value="F:metal ion binding"/>
    <property type="evidence" value="ECO:0007669"/>
    <property type="project" value="UniProtKB-KW"/>
</dbReference>
<dbReference type="AlphaFoldDB" id="A0A445MVR6"/>
<evidence type="ECO:0000256" key="1">
    <source>
        <dbReference type="ARBA" id="ARBA00009227"/>
    </source>
</evidence>
<accession>A0A445MVR6</accession>
<comment type="cofactor">
    <cofactor evidence="4">
        <name>Mn(2+)</name>
        <dbReference type="ChEBI" id="CHEBI:29035"/>
    </cofactor>
    <text evidence="4">Binds 2 manganese ions per subunit.</text>
</comment>
<dbReference type="EC" id="3.5.3.11" evidence="6"/>
<feature type="binding site" evidence="4">
    <location>
        <position position="232"/>
    </location>
    <ligand>
        <name>Mn(2+)</name>
        <dbReference type="ChEBI" id="CHEBI:29035"/>
        <label>2</label>
    </ligand>
</feature>
<dbReference type="GO" id="GO:0033389">
    <property type="term" value="P:putrescine biosynthetic process from arginine, via agmatine"/>
    <property type="evidence" value="ECO:0007669"/>
    <property type="project" value="TreeGrafter"/>
</dbReference>
<dbReference type="PANTHER" id="PTHR11358:SF26">
    <property type="entry name" value="GUANIDINO ACID HYDROLASE, MITOCHONDRIAL"/>
    <property type="match status" value="1"/>
</dbReference>
<dbReference type="PROSITE" id="PS01053">
    <property type="entry name" value="ARGINASE_1"/>
    <property type="match status" value="1"/>
</dbReference>
<comment type="similarity">
    <text evidence="1">Belongs to the arginase family. Agmatinase subfamily.</text>
</comment>
<protein>
    <submittedName>
        <fullName evidence="6">SpeB</fullName>
        <ecNumber evidence="6">3.5.3.11</ecNumber>
    </submittedName>
</protein>
<dbReference type="SUPFAM" id="SSF52768">
    <property type="entry name" value="Arginase/deacetylase"/>
    <property type="match status" value="1"/>
</dbReference>
<dbReference type="Gene3D" id="3.40.800.10">
    <property type="entry name" value="Ureohydrolase domain"/>
    <property type="match status" value="1"/>
</dbReference>
<reference evidence="6" key="1">
    <citation type="submission" date="2018-01" db="EMBL/GenBank/DDBJ databases">
        <authorList>
            <person name="Regsiter A."/>
            <person name="William W."/>
        </authorList>
    </citation>
    <scope>NUCLEOTIDE SEQUENCE</scope>
    <source>
        <strain evidence="6">TRIP AH-1</strain>
    </source>
</reference>
<feature type="binding site" evidence="4">
    <location>
        <position position="152"/>
    </location>
    <ligand>
        <name>Mn(2+)</name>
        <dbReference type="ChEBI" id="CHEBI:29035"/>
        <label>1</label>
    </ligand>
</feature>
<dbReference type="PIRSF" id="PIRSF036979">
    <property type="entry name" value="Arginase"/>
    <property type="match status" value="1"/>
</dbReference>
<dbReference type="NCBIfam" id="TIGR01230">
    <property type="entry name" value="agmatinase"/>
    <property type="match status" value="1"/>
</dbReference>
<dbReference type="CDD" id="cd11593">
    <property type="entry name" value="Agmatinase-like_2"/>
    <property type="match status" value="1"/>
</dbReference>
<proteinExistence type="inferred from homology"/>
<keyword evidence="3 5" id="KW-0378">Hydrolase</keyword>
<gene>
    <name evidence="6" type="primary">speB</name>
    <name evidence="6" type="ORF">PITCH_A190134</name>
</gene>
<evidence type="ECO:0000256" key="5">
    <source>
        <dbReference type="RuleBase" id="RU003684"/>
    </source>
</evidence>
<dbReference type="GO" id="GO:0008783">
    <property type="term" value="F:agmatinase activity"/>
    <property type="evidence" value="ECO:0007669"/>
    <property type="project" value="UniProtKB-EC"/>
</dbReference>
<dbReference type="InterPro" id="IPR005925">
    <property type="entry name" value="Agmatinase-rel"/>
</dbReference>
<evidence type="ECO:0000256" key="2">
    <source>
        <dbReference type="ARBA" id="ARBA00022723"/>
    </source>
</evidence>
<dbReference type="InterPro" id="IPR020855">
    <property type="entry name" value="Ureohydrolase_Mn_BS"/>
</dbReference>
<evidence type="ECO:0000256" key="3">
    <source>
        <dbReference type="ARBA" id="ARBA00022801"/>
    </source>
</evidence>
<feature type="binding site" evidence="4">
    <location>
        <position position="230"/>
    </location>
    <ligand>
        <name>Mn(2+)</name>
        <dbReference type="ChEBI" id="CHEBI:29035"/>
        <label>1</label>
    </ligand>
</feature>
<dbReference type="InterPro" id="IPR006035">
    <property type="entry name" value="Ureohydrolase"/>
</dbReference>
<feature type="binding site" evidence="4">
    <location>
        <position position="125"/>
    </location>
    <ligand>
        <name>Mn(2+)</name>
        <dbReference type="ChEBI" id="CHEBI:29035"/>
        <label>1</label>
    </ligand>
</feature>
<dbReference type="PROSITE" id="PS51409">
    <property type="entry name" value="ARGINASE_2"/>
    <property type="match status" value="1"/>
</dbReference>
<evidence type="ECO:0000313" key="6">
    <source>
        <dbReference type="EMBL" id="SPD73558.1"/>
    </source>
</evidence>
<keyword evidence="2 4" id="KW-0479">Metal-binding</keyword>
<name>A0A445MVR6_9BACT</name>
<dbReference type="Pfam" id="PF00491">
    <property type="entry name" value="Arginase"/>
    <property type="match status" value="1"/>
</dbReference>
<feature type="binding site" evidence="4">
    <location>
        <position position="148"/>
    </location>
    <ligand>
        <name>Mn(2+)</name>
        <dbReference type="ChEBI" id="CHEBI:29035"/>
        <label>1</label>
    </ligand>
</feature>
<evidence type="ECO:0000256" key="4">
    <source>
        <dbReference type="PIRSR" id="PIRSR036979-1"/>
    </source>
</evidence>
<dbReference type="InterPro" id="IPR023696">
    <property type="entry name" value="Ureohydrolase_dom_sf"/>
</dbReference>
<dbReference type="PANTHER" id="PTHR11358">
    <property type="entry name" value="ARGINASE/AGMATINASE"/>
    <property type="match status" value="1"/>
</dbReference>
<feature type="binding site" evidence="4">
    <location>
        <position position="150"/>
    </location>
    <ligand>
        <name>Mn(2+)</name>
        <dbReference type="ChEBI" id="CHEBI:29035"/>
        <label>1</label>
    </ligand>
</feature>